<dbReference type="FunFam" id="1.25.70.10:FF:000001">
    <property type="entry name" value="Mitochondrial transcription termination factor-like"/>
    <property type="match status" value="1"/>
</dbReference>
<organism evidence="4 5">
    <name type="scientific">Escallonia rubra</name>
    <dbReference type="NCBI Taxonomy" id="112253"/>
    <lineage>
        <taxon>Eukaryota</taxon>
        <taxon>Viridiplantae</taxon>
        <taxon>Streptophyta</taxon>
        <taxon>Embryophyta</taxon>
        <taxon>Tracheophyta</taxon>
        <taxon>Spermatophyta</taxon>
        <taxon>Magnoliopsida</taxon>
        <taxon>eudicotyledons</taxon>
        <taxon>Gunneridae</taxon>
        <taxon>Pentapetalae</taxon>
        <taxon>asterids</taxon>
        <taxon>campanulids</taxon>
        <taxon>Escalloniales</taxon>
        <taxon>Escalloniaceae</taxon>
        <taxon>Escallonia</taxon>
    </lineage>
</organism>
<evidence type="ECO:0000256" key="2">
    <source>
        <dbReference type="ARBA" id="ARBA00022472"/>
    </source>
</evidence>
<dbReference type="Proteomes" id="UP001187471">
    <property type="component" value="Unassembled WGS sequence"/>
</dbReference>
<dbReference type="Gene3D" id="1.25.70.10">
    <property type="entry name" value="Transcription termination factor 3, mitochondrial"/>
    <property type="match status" value="1"/>
</dbReference>
<keyword evidence="2" id="KW-0805">Transcription regulation</keyword>
<keyword evidence="5" id="KW-1185">Reference proteome</keyword>
<dbReference type="InterPro" id="IPR038538">
    <property type="entry name" value="MTERF_sf"/>
</dbReference>
<evidence type="ECO:0000256" key="1">
    <source>
        <dbReference type="ARBA" id="ARBA00007692"/>
    </source>
</evidence>
<evidence type="ECO:0000256" key="3">
    <source>
        <dbReference type="ARBA" id="ARBA00022946"/>
    </source>
</evidence>
<gene>
    <name evidence="4" type="ORF">RJ640_019868</name>
</gene>
<dbReference type="PANTHER" id="PTHR13068">
    <property type="entry name" value="CGI-12 PROTEIN-RELATED"/>
    <property type="match status" value="1"/>
</dbReference>
<protein>
    <submittedName>
        <fullName evidence="4">Uncharacterized protein</fullName>
    </submittedName>
</protein>
<reference evidence="4" key="1">
    <citation type="submission" date="2022-12" db="EMBL/GenBank/DDBJ databases">
        <title>Draft genome assemblies for two species of Escallonia (Escalloniales).</title>
        <authorList>
            <person name="Chanderbali A."/>
            <person name="Dervinis C."/>
            <person name="Anghel I."/>
            <person name="Soltis D."/>
            <person name="Soltis P."/>
            <person name="Zapata F."/>
        </authorList>
    </citation>
    <scope>NUCLEOTIDE SEQUENCE</scope>
    <source>
        <strain evidence="4">UCBG92.1500</strain>
        <tissue evidence="4">Leaf</tissue>
    </source>
</reference>
<keyword evidence="2" id="KW-0806">Transcription termination</keyword>
<sequence length="443" mass="51030">MQVLTYLEKYYPEQECSHERPDLETWKWKMMGALVGVEARLQESLKPKSRNYPHSWNRNEECLDHMSGITLVTSVLTWTWCSYSRRSHEWLHQEVAISSPNSSNQDSLAVSYLIHSCGLSPEAAISVSKKVQFKTLERPNSVLALLRNHGFTKTQVAQFVKVNPSFLLSDPEKTLLPKLQFFQSVGFSNRELARTLTSNPEILFRSLEKHIIPNYNILKSVLRSDEKIFAAMRRARWAFQTDFRTYFIPKIAFLREHGVPEPCIALLLTSHPQAMTRRYDQFSEAVIEVKEMGFDPSKSMFVLAIHALLNRGIWNRCYQAYGKWGWSKNDILLAFRKHPQCMNLSEKKISEVMDFLVNKMGWQSTAIARSSSGILFSLEKRTIPRCSVIKVLSLKGLIKKNLSLLTVLQAPEKSFLKNFVTKYEEEVPQLLGVYRGTVDVLEA</sequence>
<dbReference type="Pfam" id="PF02536">
    <property type="entry name" value="mTERF"/>
    <property type="match status" value="2"/>
</dbReference>
<dbReference type="GO" id="GO:0003676">
    <property type="term" value="F:nucleic acid binding"/>
    <property type="evidence" value="ECO:0007669"/>
    <property type="project" value="InterPro"/>
</dbReference>
<dbReference type="InterPro" id="IPR003690">
    <property type="entry name" value="MTERF"/>
</dbReference>
<proteinExistence type="inferred from homology"/>
<evidence type="ECO:0000313" key="5">
    <source>
        <dbReference type="Proteomes" id="UP001187471"/>
    </source>
</evidence>
<evidence type="ECO:0000313" key="4">
    <source>
        <dbReference type="EMBL" id="KAK2990588.1"/>
    </source>
</evidence>
<comment type="similarity">
    <text evidence="1">Belongs to the mTERF family.</text>
</comment>
<comment type="caution">
    <text evidence="4">The sequence shown here is derived from an EMBL/GenBank/DDBJ whole genome shotgun (WGS) entry which is preliminary data.</text>
</comment>
<dbReference type="AlphaFoldDB" id="A0AA88RIW5"/>
<dbReference type="SMART" id="SM00733">
    <property type="entry name" value="Mterf"/>
    <property type="match status" value="5"/>
</dbReference>
<keyword evidence="3" id="KW-0809">Transit peptide</keyword>
<keyword evidence="2" id="KW-0804">Transcription</keyword>
<name>A0AA88RIW5_9ASTE</name>
<dbReference type="GO" id="GO:0006353">
    <property type="term" value="P:DNA-templated transcription termination"/>
    <property type="evidence" value="ECO:0007669"/>
    <property type="project" value="UniProtKB-KW"/>
</dbReference>
<dbReference type="EMBL" id="JAVXUO010000638">
    <property type="protein sequence ID" value="KAK2990588.1"/>
    <property type="molecule type" value="Genomic_DNA"/>
</dbReference>
<dbReference type="PANTHER" id="PTHR13068:SF133">
    <property type="entry name" value="MITOCHONDRIAL TRANSCRIPTION TERMINATION FACTOR FAMILY PROTEIN"/>
    <property type="match status" value="1"/>
</dbReference>
<accession>A0AA88RIW5</accession>